<dbReference type="InterPro" id="IPR002293">
    <property type="entry name" value="AA/rel_permease1"/>
</dbReference>
<keyword evidence="3 5" id="KW-1133">Transmembrane helix</keyword>
<feature type="transmembrane region" description="Helical" evidence="5">
    <location>
        <begin position="207"/>
        <end position="228"/>
    </location>
</feature>
<evidence type="ECO:0000256" key="2">
    <source>
        <dbReference type="ARBA" id="ARBA00022692"/>
    </source>
</evidence>
<comment type="subcellular location">
    <subcellularLocation>
        <location evidence="1">Membrane</location>
        <topology evidence="1">Multi-pass membrane protein</topology>
    </subcellularLocation>
</comment>
<accession>A0A4P9XM73</accession>
<keyword evidence="4 5" id="KW-0472">Membrane</keyword>
<feature type="transmembrane region" description="Helical" evidence="5">
    <location>
        <begin position="340"/>
        <end position="357"/>
    </location>
</feature>
<dbReference type="InterPro" id="IPR050598">
    <property type="entry name" value="AminoAcid_Transporter"/>
</dbReference>
<evidence type="ECO:0000256" key="5">
    <source>
        <dbReference type="SAM" id="Phobius"/>
    </source>
</evidence>
<evidence type="ECO:0000313" key="7">
    <source>
        <dbReference type="Proteomes" id="UP000271241"/>
    </source>
</evidence>
<evidence type="ECO:0000313" key="6">
    <source>
        <dbReference type="EMBL" id="RKP06965.1"/>
    </source>
</evidence>
<dbReference type="Pfam" id="PF13520">
    <property type="entry name" value="AA_permease_2"/>
    <property type="match status" value="1"/>
</dbReference>
<feature type="transmembrane region" description="Helical" evidence="5">
    <location>
        <begin position="167"/>
        <end position="187"/>
    </location>
</feature>
<reference evidence="7" key="1">
    <citation type="journal article" date="2018" name="Nat. Microbiol.">
        <title>Leveraging single-cell genomics to expand the fungal tree of life.</title>
        <authorList>
            <person name="Ahrendt S.R."/>
            <person name="Quandt C.A."/>
            <person name="Ciobanu D."/>
            <person name="Clum A."/>
            <person name="Salamov A."/>
            <person name="Andreopoulos B."/>
            <person name="Cheng J.F."/>
            <person name="Woyke T."/>
            <person name="Pelin A."/>
            <person name="Henrissat B."/>
            <person name="Reynolds N.K."/>
            <person name="Benny G.L."/>
            <person name="Smith M.E."/>
            <person name="James T.Y."/>
            <person name="Grigoriev I.V."/>
        </authorList>
    </citation>
    <scope>NUCLEOTIDE SEQUENCE [LARGE SCALE GENOMIC DNA]</scope>
    <source>
        <strain evidence="7">RSA 1356</strain>
    </source>
</reference>
<protein>
    <submittedName>
        <fullName evidence="6">Amino acid/polyamine transporter I</fullName>
    </submittedName>
</protein>
<feature type="transmembrane region" description="Helical" evidence="5">
    <location>
        <begin position="84"/>
        <end position="117"/>
    </location>
</feature>
<dbReference type="Proteomes" id="UP000271241">
    <property type="component" value="Unassembled WGS sequence"/>
</dbReference>
<dbReference type="Gene3D" id="1.20.1740.10">
    <property type="entry name" value="Amino acid/polyamine transporter I"/>
    <property type="match status" value="1"/>
</dbReference>
<feature type="transmembrane region" description="Helical" evidence="5">
    <location>
        <begin position="277"/>
        <end position="300"/>
    </location>
</feature>
<evidence type="ECO:0000256" key="3">
    <source>
        <dbReference type="ARBA" id="ARBA00022989"/>
    </source>
</evidence>
<feature type="transmembrane region" description="Helical" evidence="5">
    <location>
        <begin position="240"/>
        <end position="265"/>
    </location>
</feature>
<evidence type="ECO:0000256" key="4">
    <source>
        <dbReference type="ARBA" id="ARBA00023136"/>
    </source>
</evidence>
<dbReference type="STRING" id="78915.A0A4P9XM73"/>
<dbReference type="PIRSF" id="PIRSF006060">
    <property type="entry name" value="AA_transporter"/>
    <property type="match status" value="1"/>
</dbReference>
<feature type="transmembrane region" description="Helical" evidence="5">
    <location>
        <begin position="363"/>
        <end position="386"/>
    </location>
</feature>
<feature type="transmembrane region" description="Helical" evidence="5">
    <location>
        <begin position="42"/>
        <end position="63"/>
    </location>
</feature>
<dbReference type="GO" id="GO:0015179">
    <property type="term" value="F:L-amino acid transmembrane transporter activity"/>
    <property type="evidence" value="ECO:0007669"/>
    <property type="project" value="TreeGrafter"/>
</dbReference>
<proteinExistence type="predicted"/>
<organism evidence="6 7">
    <name type="scientific">Thamnocephalis sphaerospora</name>
    <dbReference type="NCBI Taxonomy" id="78915"/>
    <lineage>
        <taxon>Eukaryota</taxon>
        <taxon>Fungi</taxon>
        <taxon>Fungi incertae sedis</taxon>
        <taxon>Zoopagomycota</taxon>
        <taxon>Zoopagomycotina</taxon>
        <taxon>Zoopagomycetes</taxon>
        <taxon>Zoopagales</taxon>
        <taxon>Sigmoideomycetaceae</taxon>
        <taxon>Thamnocephalis</taxon>
    </lineage>
</organism>
<feature type="transmembrane region" description="Helical" evidence="5">
    <location>
        <begin position="426"/>
        <end position="445"/>
    </location>
</feature>
<feature type="transmembrane region" description="Helical" evidence="5">
    <location>
        <begin position="398"/>
        <end position="420"/>
    </location>
</feature>
<feature type="transmembrane region" description="Helical" evidence="5">
    <location>
        <begin position="12"/>
        <end position="30"/>
    </location>
</feature>
<name>A0A4P9XM73_9FUNG</name>
<evidence type="ECO:0000256" key="1">
    <source>
        <dbReference type="ARBA" id="ARBA00004141"/>
    </source>
</evidence>
<keyword evidence="2 5" id="KW-0812">Transmembrane</keyword>
<dbReference type="PANTHER" id="PTHR11785:SF512">
    <property type="entry name" value="SOBREMESA, ISOFORM B"/>
    <property type="match status" value="1"/>
</dbReference>
<feature type="transmembrane region" description="Helical" evidence="5">
    <location>
        <begin position="137"/>
        <end position="155"/>
    </location>
</feature>
<gene>
    <name evidence="6" type="ORF">THASP1DRAFT_35026</name>
</gene>
<dbReference type="OrthoDB" id="10062876at2759"/>
<dbReference type="AlphaFoldDB" id="A0A4P9XM73"/>
<dbReference type="PANTHER" id="PTHR11785">
    <property type="entry name" value="AMINO ACID TRANSPORTER"/>
    <property type="match status" value="1"/>
</dbReference>
<dbReference type="GO" id="GO:0016020">
    <property type="term" value="C:membrane"/>
    <property type="evidence" value="ECO:0007669"/>
    <property type="project" value="UniProtKB-SubCell"/>
</dbReference>
<keyword evidence="7" id="KW-1185">Reference proteome</keyword>
<sequence>MGEGARQPHMGLFSGVTMIVGLIIGSGVFASPGPLFIQAGSVGMALIVWLVAGLLSMLGAYCYAELGTLITKSGGEYQYLKTAFGSAVGIVYAWSNVVLINPLGTATIAVVFARYLLTLVYFQPGTNPDEMASAPDYQIKLVACGGILLITLINCISQRSGNIVQNVFTLAKLLAIAIIMVVGMVWIGTGHVENFQDSFKGTSTEPLAYGTAMYMALFAYNGWNNLNYATGELKNPRRNLPLAITISCLLVIACYELANIAYFAVLPVEMVRTSQTVAMQLGLATMGSFGGYFMAAMVVGSTFGAMNGNMWATSRLIVANAEEGTVFPRALAHIHPARNTPIRAWILLAVITMLWTLPGDFTYLANIYAFLLWIFYFLAVAAMLRLRFSMRDAPRPFSIWWPLACVFLVVAGYLVVAPLIGTGSGAFIYLGCVAGCLLGLPIWFFRVHRPDLGQRIANCVKRRGSNQTAVPAMSEKA</sequence>
<dbReference type="EMBL" id="KZ992787">
    <property type="protein sequence ID" value="RKP06965.1"/>
    <property type="molecule type" value="Genomic_DNA"/>
</dbReference>